<feature type="compositionally biased region" description="Polar residues" evidence="2">
    <location>
        <begin position="496"/>
        <end position="511"/>
    </location>
</feature>
<evidence type="ECO:0000256" key="2">
    <source>
        <dbReference type="SAM" id="MobiDB-lite"/>
    </source>
</evidence>
<feature type="domain" description="CCZ1/INTU/HSP4 first Longin" evidence="3">
    <location>
        <begin position="31"/>
        <end position="134"/>
    </location>
</feature>
<dbReference type="Proteomes" id="UP000325313">
    <property type="component" value="Unassembled WGS sequence"/>
</dbReference>
<dbReference type="GO" id="GO:0016192">
    <property type="term" value="P:vesicle-mediated transport"/>
    <property type="evidence" value="ECO:0007669"/>
    <property type="project" value="InterPro"/>
</dbReference>
<feature type="compositionally biased region" description="Low complexity" evidence="2">
    <location>
        <begin position="408"/>
        <end position="420"/>
    </location>
</feature>
<accession>A0A5B0RJ65</accession>
<feature type="region of interest" description="Disordered" evidence="2">
    <location>
        <begin position="460"/>
        <end position="511"/>
    </location>
</feature>
<feature type="compositionally biased region" description="Low complexity" evidence="2">
    <location>
        <begin position="552"/>
        <end position="563"/>
    </location>
</feature>
<dbReference type="Pfam" id="PF19031">
    <property type="entry name" value="Intu_longin_1"/>
    <property type="match status" value="1"/>
</dbReference>
<dbReference type="GO" id="GO:0035658">
    <property type="term" value="C:Mon1-Ccz1 complex"/>
    <property type="evidence" value="ECO:0007669"/>
    <property type="project" value="InterPro"/>
</dbReference>
<dbReference type="EMBL" id="VDEP01000196">
    <property type="protein sequence ID" value="KAA1124973.1"/>
    <property type="molecule type" value="Genomic_DNA"/>
</dbReference>
<dbReference type="InterPro" id="IPR043987">
    <property type="entry name" value="CCZ1/INTU/HSP4_longin_1"/>
</dbReference>
<dbReference type="InterPro" id="IPR013176">
    <property type="entry name" value="Ccz1"/>
</dbReference>
<sequence length="1477" mass="164144">MGETKREPNCKRNMNHSIQFPTLSTFIIWSHPTQQDSSSEDSDSVLYSTHLGQAGLSQEKKNRLIGLIKGLVNFTAILSHGLNKQQSIRVVHSKNHKILFLQPEANLYLAAVINLPGKSSPSKTMTSKLSDTFNILSQQQGPSSNYEPSESVLLNSLSSAAQEYHLLHGSMSLLLPNKLHALRERLEKFWSVWLWRWNVGKTGCGAVDFNELFGESPKMPRAPVDLFARFVNHVCPAFSVLPILIHDRKVLHIPCPIGMIKQEDIQTLVRYLLSLLEGSEAKRVQVRPVAKVKVVEPEQNVIMKRLSGFDFGTLASLQPKLASTTNLAIQPASAWAHKAFKWASTSLVLPSNLFENIENESESLDQLLRADIGLPPRTSPPQLVRIKSSLSDPKVVAQSVPSPTRLGSQTSPSSTVSSRTKLGYPHNLLAIYPQAHSSHSRGIHYPDSLLNLYGSMAVSDSPEEETGIHSLPTVPQDPARSSEPPTKADSTGEKVTPSSLGQSKHNPRSPSFNVEHALADAMSERSIGSIAALEFVRSQSFTEFPRSDSSDPSRPSSELPPSDTLVLEPDQPNSVSPDTDTPVNAPLNRGSATIRSPSTSDTTALKQLQVYVNSGKSTSSVSWLQIDGWTLAWLAQPSDPLDSSSQLDEGSDVVEKEPLLKQARYVLDSLIQSKWPEESEPERPEQQRTAERVTRGTQMAASKVSRQRFMIKDDHSSTGLFIQQAGPQSGWLSKNEIWPGKTIPPSEVEVHLGLLRLLDDSLFGRVGGSSELVSHSGISLFEEGFLRTKSGQWIISKRIPHHHHHHLQRRQKQKTEGAEDAEEQPHSITTSQVKTDTSDRLIEAFLVLPAGFGSLIEADTTKEEKKRMAQHRTASLVDGRTRDGGVGTHFLLGTITKIVCNEARSRIDINLDERLVKEEEEQEEDGGCGQSTSNGRTSRRSSQIRQPVHRIRFLGAWCRTFLHDLKTASKLKLDMDAYEPEFDQAGNRWVFRNGVRVELLIDNPFPTQLPFFLKTVDLVPRLSSDLLEPPPNPKTRQSDLQVSPHIPSTTHSQQNLQASQRTSRVNDESASRPTAKRTRVAECDPQGSQIPNRHDRTTTPVASQQGSSSTNPNSHQRAHIHSNQLHYTPGHPDPHQSSTLTTPTTPHTSTRVNPTNPLNPFAPAVSQTLTNLTPASHTQALPLKTLDEIDQMEGGTKNSFNLIAFIEEKKTEECERSTRGMTDYKMRRSILRDSSRPMSTRNAMWKVIFLFNVFKRASTIYDTQIVGPSNGFQWALWSPGYTGSAEQFFSNNKSINQFCSLFGSTPEDLKAKALALFDHQNQSSLSNPYTQPATPIVNSIPKTISELTNNCRRRSWVDGVGSDRMTVTDYTRNSILRLASRTPNAYDYRTTLINKVVRLSQLDLRLRAGSNQSGVIYALIANPRKSRLAGPDDSFDIDPDTRTLLADRIVPLAPSEPAYRKLLLDKEIYIRELEKAV</sequence>
<proteinExistence type="inferred from homology"/>
<feature type="compositionally biased region" description="Polar residues" evidence="2">
    <location>
        <begin position="571"/>
        <end position="582"/>
    </location>
</feature>
<dbReference type="PANTHER" id="PTHR13056:SF0">
    <property type="entry name" value="VACUOLAR FUSION PROTEIN CCZ1 HOMOLOG-RELATED"/>
    <property type="match status" value="1"/>
</dbReference>
<evidence type="ECO:0000259" key="3">
    <source>
        <dbReference type="Pfam" id="PF19031"/>
    </source>
</evidence>
<feature type="region of interest" description="Disordered" evidence="2">
    <location>
        <begin position="395"/>
        <end position="420"/>
    </location>
</feature>
<organism evidence="4 5">
    <name type="scientific">Puccinia graminis f. sp. tritici</name>
    <dbReference type="NCBI Taxonomy" id="56615"/>
    <lineage>
        <taxon>Eukaryota</taxon>
        <taxon>Fungi</taxon>
        <taxon>Dikarya</taxon>
        <taxon>Basidiomycota</taxon>
        <taxon>Pucciniomycotina</taxon>
        <taxon>Pucciniomycetes</taxon>
        <taxon>Pucciniales</taxon>
        <taxon>Pucciniaceae</taxon>
        <taxon>Puccinia</taxon>
    </lineage>
</organism>
<feature type="compositionally biased region" description="Basic residues" evidence="2">
    <location>
        <begin position="799"/>
        <end position="812"/>
    </location>
</feature>
<feature type="compositionally biased region" description="Low complexity" evidence="2">
    <location>
        <begin position="930"/>
        <end position="943"/>
    </location>
</feature>
<feature type="compositionally biased region" description="Low complexity" evidence="2">
    <location>
        <begin position="1135"/>
        <end position="1150"/>
    </location>
</feature>
<protein>
    <recommendedName>
        <fullName evidence="3">CCZ1/INTU/HSP4 first Longin domain-containing protein</fullName>
    </recommendedName>
</protein>
<name>A0A5B0RJ65_PUCGR</name>
<feature type="region of interest" description="Disordered" evidence="2">
    <location>
        <begin position="799"/>
        <end position="834"/>
    </location>
</feature>
<feature type="compositionally biased region" description="Basic and acidic residues" evidence="2">
    <location>
        <begin position="675"/>
        <end position="694"/>
    </location>
</feature>
<feature type="region of interest" description="Disordered" evidence="2">
    <location>
        <begin position="918"/>
        <end position="944"/>
    </location>
</feature>
<reference evidence="4 5" key="1">
    <citation type="submission" date="2019-05" db="EMBL/GenBank/DDBJ databases">
        <title>Emergence of the Ug99 lineage of the wheat stem rust pathogen through somatic hybridization.</title>
        <authorList>
            <person name="Li F."/>
            <person name="Upadhyaya N.M."/>
            <person name="Sperschneider J."/>
            <person name="Matny O."/>
            <person name="Nguyen-Phuc H."/>
            <person name="Mago R."/>
            <person name="Raley C."/>
            <person name="Miller M.E."/>
            <person name="Silverstein K.A.T."/>
            <person name="Henningsen E."/>
            <person name="Hirsch C.D."/>
            <person name="Visser B."/>
            <person name="Pretorius Z.A."/>
            <person name="Steffenson B.J."/>
            <person name="Schwessinger B."/>
            <person name="Dodds P.N."/>
            <person name="Figueroa M."/>
        </authorList>
    </citation>
    <scope>NUCLEOTIDE SEQUENCE [LARGE SCALE GENOMIC DNA]</scope>
    <source>
        <strain evidence="4 5">Ug99</strain>
    </source>
</reference>
<evidence type="ECO:0000313" key="4">
    <source>
        <dbReference type="EMBL" id="KAA1124973.1"/>
    </source>
</evidence>
<feature type="compositionally biased region" description="Polar residues" evidence="2">
    <location>
        <begin position="1098"/>
        <end position="1126"/>
    </location>
</feature>
<evidence type="ECO:0000256" key="1">
    <source>
        <dbReference type="ARBA" id="ARBA00005352"/>
    </source>
</evidence>
<dbReference type="PANTHER" id="PTHR13056">
    <property type="entry name" value="VACUOLAR FUSION PROTEIN CCZ1 HOMOLOG-RELATED"/>
    <property type="match status" value="1"/>
</dbReference>
<feature type="compositionally biased region" description="Polar residues" evidence="2">
    <location>
        <begin position="590"/>
        <end position="601"/>
    </location>
</feature>
<comment type="caution">
    <text evidence="4">The sequence shown here is derived from an EMBL/GenBank/DDBJ whole genome shotgun (WGS) entry which is preliminary data.</text>
</comment>
<evidence type="ECO:0000313" key="5">
    <source>
        <dbReference type="Proteomes" id="UP000325313"/>
    </source>
</evidence>
<feature type="region of interest" description="Disordered" evidence="2">
    <location>
        <begin position="1024"/>
        <end position="1163"/>
    </location>
</feature>
<comment type="similarity">
    <text evidence="1">Belongs to the CCZ1 family.</text>
</comment>
<gene>
    <name evidence="4" type="ORF">PGTUg99_002576</name>
</gene>
<feature type="region of interest" description="Disordered" evidence="2">
    <location>
        <begin position="675"/>
        <end position="698"/>
    </location>
</feature>
<feature type="compositionally biased region" description="Polar residues" evidence="2">
    <location>
        <begin position="1034"/>
        <end position="1063"/>
    </location>
</feature>
<feature type="region of interest" description="Disordered" evidence="2">
    <location>
        <begin position="543"/>
        <end position="601"/>
    </location>
</feature>